<reference evidence="2" key="1">
    <citation type="journal article" date="2019" name="Int. J. Syst. Evol. Microbiol.">
        <title>The Global Catalogue of Microorganisms (GCM) 10K type strain sequencing project: providing services to taxonomists for standard genome sequencing and annotation.</title>
        <authorList>
            <consortium name="The Broad Institute Genomics Platform"/>
            <consortium name="The Broad Institute Genome Sequencing Center for Infectious Disease"/>
            <person name="Wu L."/>
            <person name="Ma J."/>
        </authorList>
    </citation>
    <scope>NUCLEOTIDE SEQUENCE [LARGE SCALE GENOMIC DNA]</scope>
    <source>
        <strain evidence="2">CGMCC 1.12750</strain>
    </source>
</reference>
<dbReference type="Proteomes" id="UP001596516">
    <property type="component" value="Unassembled WGS sequence"/>
</dbReference>
<gene>
    <name evidence="1" type="ORF">ACFQXB_14415</name>
</gene>
<name>A0ABW2UN41_9RHOB</name>
<evidence type="ECO:0000313" key="1">
    <source>
        <dbReference type="EMBL" id="MFC7705391.1"/>
    </source>
</evidence>
<accession>A0ABW2UN41</accession>
<protein>
    <submittedName>
        <fullName evidence="1">Uncharacterized protein</fullName>
    </submittedName>
</protein>
<proteinExistence type="predicted"/>
<organism evidence="1 2">
    <name type="scientific">Plastorhodobacter daqingensis</name>
    <dbReference type="NCBI Taxonomy" id="1387281"/>
    <lineage>
        <taxon>Bacteria</taxon>
        <taxon>Pseudomonadati</taxon>
        <taxon>Pseudomonadota</taxon>
        <taxon>Alphaproteobacteria</taxon>
        <taxon>Rhodobacterales</taxon>
        <taxon>Paracoccaceae</taxon>
        <taxon>Plastorhodobacter</taxon>
    </lineage>
</organism>
<keyword evidence="2" id="KW-1185">Reference proteome</keyword>
<sequence>MVTPGKDLLEKPSGVSLPPGTRAYATRINGKVVKQPEHLEWFQNSGGRLLLSYENTNIEKVLEADLDRPAVKLLGGASNKKNLLVLRNPFNMLPSAEKMLRRTRPALENDEQLLRNALDRRLNLWKSYAFLHMHPMSVTRGKFETFLFDRWVIEKGYRDSMAEKLGYKNKDLFIDFVSDAGKGSSFSGVSLAQKEDVLRRWSESNAVAIEVLSKHPEVIGFTALIFGEDAVPKQYLTVK</sequence>
<comment type="caution">
    <text evidence="1">The sequence shown here is derived from an EMBL/GenBank/DDBJ whole genome shotgun (WGS) entry which is preliminary data.</text>
</comment>
<dbReference type="EMBL" id="JBHTFQ010000007">
    <property type="protein sequence ID" value="MFC7705391.1"/>
    <property type="molecule type" value="Genomic_DNA"/>
</dbReference>
<evidence type="ECO:0000313" key="2">
    <source>
        <dbReference type="Proteomes" id="UP001596516"/>
    </source>
</evidence>